<evidence type="ECO:0000313" key="1">
    <source>
        <dbReference type="EMBL" id="CAB4268712.1"/>
    </source>
</evidence>
<dbReference type="Proteomes" id="UP000507222">
    <property type="component" value="Unassembled WGS sequence"/>
</dbReference>
<dbReference type="AlphaFoldDB" id="A0A6J5TY68"/>
<proteinExistence type="predicted"/>
<name>A0A6J5TY68_PRUAR</name>
<gene>
    <name evidence="1" type="ORF">CURHAP_LOCUS12885</name>
</gene>
<dbReference type="EMBL" id="CAEKDK010000002">
    <property type="protein sequence ID" value="CAB4268712.1"/>
    <property type="molecule type" value="Genomic_DNA"/>
</dbReference>
<protein>
    <submittedName>
        <fullName evidence="1">Uncharacterized protein</fullName>
    </submittedName>
</protein>
<accession>A0A6J5TY68</accession>
<organism evidence="1 2">
    <name type="scientific">Prunus armeniaca</name>
    <name type="common">Apricot</name>
    <name type="synonym">Armeniaca vulgaris</name>
    <dbReference type="NCBI Taxonomy" id="36596"/>
    <lineage>
        <taxon>Eukaryota</taxon>
        <taxon>Viridiplantae</taxon>
        <taxon>Streptophyta</taxon>
        <taxon>Embryophyta</taxon>
        <taxon>Tracheophyta</taxon>
        <taxon>Spermatophyta</taxon>
        <taxon>Magnoliopsida</taxon>
        <taxon>eudicotyledons</taxon>
        <taxon>Gunneridae</taxon>
        <taxon>Pentapetalae</taxon>
        <taxon>rosids</taxon>
        <taxon>fabids</taxon>
        <taxon>Rosales</taxon>
        <taxon>Rosaceae</taxon>
        <taxon>Amygdaloideae</taxon>
        <taxon>Amygdaleae</taxon>
        <taxon>Prunus</taxon>
    </lineage>
</organism>
<evidence type="ECO:0000313" key="2">
    <source>
        <dbReference type="Proteomes" id="UP000507222"/>
    </source>
</evidence>
<sequence>MYCEVLKWRDTIYATQKSHNRGADGILATIVAEGSADGVAAVVGSIVVANTGAKDDVPYIMVHLCNPFNRKNWVNS</sequence>
<reference evidence="1 2" key="1">
    <citation type="submission" date="2020-05" db="EMBL/GenBank/DDBJ databases">
        <authorList>
            <person name="Campoy J."/>
            <person name="Schneeberger K."/>
            <person name="Spophaly S."/>
        </authorList>
    </citation>
    <scope>NUCLEOTIDE SEQUENCE [LARGE SCALE GENOMIC DNA]</scope>
    <source>
        <strain evidence="1">PruArmRojPasFocal</strain>
    </source>
</reference>